<dbReference type="NCBIfam" id="TIGR01488">
    <property type="entry name" value="HAD-SF-IB"/>
    <property type="match status" value="1"/>
</dbReference>
<name>A0A8J6QXZ8_9BACT</name>
<keyword evidence="5" id="KW-1185">Reference proteome</keyword>
<evidence type="ECO:0000256" key="3">
    <source>
        <dbReference type="ARBA" id="ARBA00022842"/>
    </source>
</evidence>
<dbReference type="EMBL" id="JACWUN010000009">
    <property type="protein sequence ID" value="MBD1400848.1"/>
    <property type="molecule type" value="Genomic_DNA"/>
</dbReference>
<dbReference type="InterPro" id="IPR036412">
    <property type="entry name" value="HAD-like_sf"/>
</dbReference>
<reference evidence="4" key="1">
    <citation type="submission" date="2020-09" db="EMBL/GenBank/DDBJ databases">
        <title>Pelobacter alkaliphilus sp. nov., a novel anaerobic arsenate-reducing bacterium from terrestrial mud volcano.</title>
        <authorList>
            <person name="Khomyakova M.A."/>
            <person name="Merkel A.Y."/>
            <person name="Slobodkin A.I."/>
        </authorList>
    </citation>
    <scope>NUCLEOTIDE SEQUENCE</scope>
    <source>
        <strain evidence="4">M08fum</strain>
    </source>
</reference>
<protein>
    <submittedName>
        <fullName evidence="4">HAD family hydrolase</fullName>
    </submittedName>
</protein>
<dbReference type="PANTHER" id="PTHR43344:SF13">
    <property type="entry name" value="PHOSPHATASE RV3661-RELATED"/>
    <property type="match status" value="1"/>
</dbReference>
<keyword evidence="3" id="KW-0460">Magnesium</keyword>
<dbReference type="InterPro" id="IPR023214">
    <property type="entry name" value="HAD_sf"/>
</dbReference>
<sequence>MPLSSVVNGEPRLVLFDLDHTLLAADTNSLWLGFLAEQGYLDKERINREQQRWYQDYVNGCLDFSAYMRFQLQPLCGIPQRTLLTLRELFSENKLAPHIASGATDLVRAHHHQGHICAIVTATHHFLAEPAAKLVNIKHLIATEAQQTDGSFSGYPGKTLCFGAGKITAVEQWLKQSGLSAALLNRASFYSDSSNDLPLLKRVAHPVAVDPDVRLRSIATQHGWPIISLRLRSSTMINC</sequence>
<dbReference type="Pfam" id="PF12710">
    <property type="entry name" value="HAD"/>
    <property type="match status" value="1"/>
</dbReference>
<evidence type="ECO:0000256" key="1">
    <source>
        <dbReference type="ARBA" id="ARBA00022723"/>
    </source>
</evidence>
<dbReference type="AlphaFoldDB" id="A0A8J6QXZ8"/>
<keyword evidence="1" id="KW-0479">Metal-binding</keyword>
<evidence type="ECO:0000313" key="5">
    <source>
        <dbReference type="Proteomes" id="UP000632828"/>
    </source>
</evidence>
<dbReference type="NCBIfam" id="TIGR01490">
    <property type="entry name" value="HAD-SF-IB-hyp1"/>
    <property type="match status" value="1"/>
</dbReference>
<keyword evidence="2 4" id="KW-0378">Hydrolase</keyword>
<dbReference type="RefSeq" id="WP_191155813.1">
    <property type="nucleotide sequence ID" value="NZ_JACWUN010000009.1"/>
</dbReference>
<dbReference type="InterPro" id="IPR006385">
    <property type="entry name" value="HAD_hydro_SerB1"/>
</dbReference>
<dbReference type="SUPFAM" id="SSF56784">
    <property type="entry name" value="HAD-like"/>
    <property type="match status" value="1"/>
</dbReference>
<dbReference type="Gene3D" id="1.20.1440.100">
    <property type="entry name" value="SG protein - dephosphorylation function"/>
    <property type="match status" value="1"/>
</dbReference>
<evidence type="ECO:0000256" key="2">
    <source>
        <dbReference type="ARBA" id="ARBA00022801"/>
    </source>
</evidence>
<dbReference type="GO" id="GO:0016787">
    <property type="term" value="F:hydrolase activity"/>
    <property type="evidence" value="ECO:0007669"/>
    <property type="project" value="UniProtKB-KW"/>
</dbReference>
<proteinExistence type="predicted"/>
<dbReference type="PANTHER" id="PTHR43344">
    <property type="entry name" value="PHOSPHOSERINE PHOSPHATASE"/>
    <property type="match status" value="1"/>
</dbReference>
<evidence type="ECO:0000313" key="4">
    <source>
        <dbReference type="EMBL" id="MBD1400848.1"/>
    </source>
</evidence>
<organism evidence="4 5">
    <name type="scientific">Pelovirga terrestris</name>
    <dbReference type="NCBI Taxonomy" id="2771352"/>
    <lineage>
        <taxon>Bacteria</taxon>
        <taxon>Pseudomonadati</taxon>
        <taxon>Thermodesulfobacteriota</taxon>
        <taxon>Desulfuromonadia</taxon>
        <taxon>Geobacterales</taxon>
        <taxon>Geobacteraceae</taxon>
        <taxon>Pelovirga</taxon>
    </lineage>
</organism>
<accession>A0A8J6QXZ8</accession>
<dbReference type="GO" id="GO:0046872">
    <property type="term" value="F:metal ion binding"/>
    <property type="evidence" value="ECO:0007669"/>
    <property type="project" value="UniProtKB-KW"/>
</dbReference>
<dbReference type="InterPro" id="IPR050582">
    <property type="entry name" value="HAD-like_SerB"/>
</dbReference>
<dbReference type="Gene3D" id="3.40.50.1000">
    <property type="entry name" value="HAD superfamily/HAD-like"/>
    <property type="match status" value="1"/>
</dbReference>
<gene>
    <name evidence="4" type="ORF">ICT70_09210</name>
</gene>
<dbReference type="CDD" id="cd02612">
    <property type="entry name" value="HAD_PGPPase"/>
    <property type="match status" value="1"/>
</dbReference>
<comment type="caution">
    <text evidence="4">The sequence shown here is derived from an EMBL/GenBank/DDBJ whole genome shotgun (WGS) entry which is preliminary data.</text>
</comment>
<dbReference type="Proteomes" id="UP000632828">
    <property type="component" value="Unassembled WGS sequence"/>
</dbReference>